<dbReference type="InterPro" id="IPR036388">
    <property type="entry name" value="WH-like_DNA-bd_sf"/>
</dbReference>
<comment type="caution">
    <text evidence="2">The sequence shown here is derived from an EMBL/GenBank/DDBJ whole genome shotgun (WGS) entry which is preliminary data.</text>
</comment>
<dbReference type="PANTHER" id="PTHR30514:SF1">
    <property type="entry name" value="HTH-TYPE TRANSCRIPTIONAL REGULATOR HEXR-RELATED"/>
    <property type="match status" value="1"/>
</dbReference>
<dbReference type="Proteomes" id="UP000543642">
    <property type="component" value="Unassembled WGS sequence"/>
</dbReference>
<dbReference type="Gene3D" id="3.40.50.10490">
    <property type="entry name" value="Glucose-6-phosphate isomerase like protein, domain 1"/>
    <property type="match status" value="1"/>
</dbReference>
<dbReference type="InterPro" id="IPR009057">
    <property type="entry name" value="Homeodomain-like_sf"/>
</dbReference>
<name>A0A7W8M616_9FIRM</name>
<dbReference type="SUPFAM" id="SSF46689">
    <property type="entry name" value="Homeodomain-like"/>
    <property type="match status" value="1"/>
</dbReference>
<keyword evidence="3" id="KW-1185">Reference proteome</keyword>
<protein>
    <submittedName>
        <fullName evidence="2">DNA-binding MurR/RpiR family transcriptional regulator</fullName>
    </submittedName>
</protein>
<sequence>MHALTHMINYYNNTVNEDIYFSVAQSLLENLDQLSGGNIYDWAQICCVSPSTISRFCQKLGYKSFQEFKLGLSNAIQNYNMLNRYVPINKISTYGSEESAYLSALADIVEDFRKKIDQNKLDEMADIIHRRKNIRIYTNGIYMHETNLQTNLLLSGHTTRIITSPAMQIKDASNIAEGTAVILALPNVHEKTLSLELLQILQQKKTCILLLTNSTRSVYLKYAFCSFCFDGNMTQMDDFYFTMFLSMLSITYRNKYLS</sequence>
<reference evidence="2 3" key="1">
    <citation type="submission" date="2020-08" db="EMBL/GenBank/DDBJ databases">
        <title>Genomic Encyclopedia of Type Strains, Phase IV (KMG-IV): sequencing the most valuable type-strain genomes for metagenomic binning, comparative biology and taxonomic classification.</title>
        <authorList>
            <person name="Goeker M."/>
        </authorList>
    </citation>
    <scope>NUCLEOTIDE SEQUENCE [LARGE SCALE GENOMIC DNA]</scope>
    <source>
        <strain evidence="2 3">DSM 106146</strain>
    </source>
</reference>
<dbReference type="GO" id="GO:0003677">
    <property type="term" value="F:DNA binding"/>
    <property type="evidence" value="ECO:0007669"/>
    <property type="project" value="UniProtKB-KW"/>
</dbReference>
<dbReference type="GO" id="GO:0097367">
    <property type="term" value="F:carbohydrate derivative binding"/>
    <property type="evidence" value="ECO:0007669"/>
    <property type="project" value="InterPro"/>
</dbReference>
<dbReference type="Pfam" id="PF01418">
    <property type="entry name" value="HTH_6"/>
    <property type="match status" value="1"/>
</dbReference>
<dbReference type="InterPro" id="IPR000281">
    <property type="entry name" value="HTH_RpiR"/>
</dbReference>
<dbReference type="PROSITE" id="PS51071">
    <property type="entry name" value="HTH_RPIR"/>
    <property type="match status" value="1"/>
</dbReference>
<accession>A0A7W8M616</accession>
<organism evidence="2 3">
    <name type="scientific">Catenibacillus scindens</name>
    <dbReference type="NCBI Taxonomy" id="673271"/>
    <lineage>
        <taxon>Bacteria</taxon>
        <taxon>Bacillati</taxon>
        <taxon>Bacillota</taxon>
        <taxon>Clostridia</taxon>
        <taxon>Lachnospirales</taxon>
        <taxon>Lachnospiraceae</taxon>
        <taxon>Catenibacillus</taxon>
    </lineage>
</organism>
<keyword evidence="2" id="KW-0238">DNA-binding</keyword>
<dbReference type="InterPro" id="IPR047640">
    <property type="entry name" value="RpiR-like"/>
</dbReference>
<evidence type="ECO:0000259" key="1">
    <source>
        <dbReference type="PROSITE" id="PS51071"/>
    </source>
</evidence>
<dbReference type="RefSeq" id="WP_183774081.1">
    <property type="nucleotide sequence ID" value="NZ_JACHFW010000007.1"/>
</dbReference>
<dbReference type="PANTHER" id="PTHR30514">
    <property type="entry name" value="GLUCOKINASE"/>
    <property type="match status" value="1"/>
</dbReference>
<dbReference type="Gene3D" id="1.10.10.10">
    <property type="entry name" value="Winged helix-like DNA-binding domain superfamily/Winged helix DNA-binding domain"/>
    <property type="match status" value="1"/>
</dbReference>
<feature type="domain" description="HTH rpiR-type" evidence="1">
    <location>
        <begin position="1"/>
        <end position="79"/>
    </location>
</feature>
<gene>
    <name evidence="2" type="ORF">HNP82_002080</name>
</gene>
<dbReference type="GO" id="GO:0003700">
    <property type="term" value="F:DNA-binding transcription factor activity"/>
    <property type="evidence" value="ECO:0007669"/>
    <property type="project" value="InterPro"/>
</dbReference>
<proteinExistence type="predicted"/>
<evidence type="ECO:0000313" key="3">
    <source>
        <dbReference type="Proteomes" id="UP000543642"/>
    </source>
</evidence>
<evidence type="ECO:0000313" key="2">
    <source>
        <dbReference type="EMBL" id="MBB5264941.1"/>
    </source>
</evidence>
<dbReference type="EMBL" id="JACHFW010000007">
    <property type="protein sequence ID" value="MBB5264941.1"/>
    <property type="molecule type" value="Genomic_DNA"/>
</dbReference>
<dbReference type="AlphaFoldDB" id="A0A7W8M616"/>